<keyword evidence="3 10" id="KW-0813">Transport</keyword>
<comment type="subcellular location">
    <subcellularLocation>
        <location evidence="1">Mitochondrion membrane</location>
        <topology evidence="1">Multi-pass membrane protein</topology>
    </subcellularLocation>
</comment>
<feature type="repeat" description="Solcar" evidence="9">
    <location>
        <begin position="237"/>
        <end position="326"/>
    </location>
</feature>
<protein>
    <submittedName>
        <fullName evidence="12">Mitochondrial carrier protein</fullName>
    </submittedName>
</protein>
<accession>A0A2V0P3T1</accession>
<dbReference type="InParanoid" id="A0A2V0P3T1"/>
<dbReference type="PANTHER" id="PTHR45624:SF24">
    <property type="entry name" value="MITOCHONDRIAL SUBSTRATE CARRIER FAMILY PROTEIN G"/>
    <property type="match status" value="1"/>
</dbReference>
<keyword evidence="13" id="KW-1185">Reference proteome</keyword>
<feature type="region of interest" description="Disordered" evidence="11">
    <location>
        <begin position="1"/>
        <end position="27"/>
    </location>
</feature>
<keyword evidence="6" id="KW-1133">Transmembrane helix</keyword>
<dbReference type="PROSITE" id="PS50920">
    <property type="entry name" value="SOLCAR"/>
    <property type="match status" value="3"/>
</dbReference>
<gene>
    <name evidence="12" type="ORF">Rsub_07050</name>
</gene>
<dbReference type="EMBL" id="BDRX01000052">
    <property type="protein sequence ID" value="GBF94516.1"/>
    <property type="molecule type" value="Genomic_DNA"/>
</dbReference>
<comment type="similarity">
    <text evidence="2 10">Belongs to the mitochondrial carrier (TC 2.A.29) family.</text>
</comment>
<evidence type="ECO:0000256" key="1">
    <source>
        <dbReference type="ARBA" id="ARBA00004225"/>
    </source>
</evidence>
<dbReference type="PANTHER" id="PTHR45624">
    <property type="entry name" value="MITOCHONDRIAL BASIC AMINO ACIDS TRANSPORTER-RELATED"/>
    <property type="match status" value="1"/>
</dbReference>
<evidence type="ECO:0000256" key="4">
    <source>
        <dbReference type="ARBA" id="ARBA00022692"/>
    </source>
</evidence>
<evidence type="ECO:0000256" key="2">
    <source>
        <dbReference type="ARBA" id="ARBA00006375"/>
    </source>
</evidence>
<evidence type="ECO:0000256" key="7">
    <source>
        <dbReference type="ARBA" id="ARBA00023128"/>
    </source>
</evidence>
<evidence type="ECO:0000256" key="11">
    <source>
        <dbReference type="SAM" id="MobiDB-lite"/>
    </source>
</evidence>
<dbReference type="GO" id="GO:0022857">
    <property type="term" value="F:transmembrane transporter activity"/>
    <property type="evidence" value="ECO:0007669"/>
    <property type="project" value="TreeGrafter"/>
</dbReference>
<proteinExistence type="inferred from homology"/>
<organism evidence="12 13">
    <name type="scientific">Raphidocelis subcapitata</name>
    <dbReference type="NCBI Taxonomy" id="307507"/>
    <lineage>
        <taxon>Eukaryota</taxon>
        <taxon>Viridiplantae</taxon>
        <taxon>Chlorophyta</taxon>
        <taxon>core chlorophytes</taxon>
        <taxon>Chlorophyceae</taxon>
        <taxon>CS clade</taxon>
        <taxon>Sphaeropleales</taxon>
        <taxon>Selenastraceae</taxon>
        <taxon>Raphidocelis</taxon>
    </lineage>
</organism>
<dbReference type="Pfam" id="PF00153">
    <property type="entry name" value="Mito_carr"/>
    <property type="match status" value="3"/>
</dbReference>
<dbReference type="InterPro" id="IPR023395">
    <property type="entry name" value="MCP_dom_sf"/>
</dbReference>
<keyword evidence="7" id="KW-0496">Mitochondrion</keyword>
<keyword evidence="5" id="KW-0677">Repeat</keyword>
<evidence type="ECO:0000256" key="10">
    <source>
        <dbReference type="RuleBase" id="RU000488"/>
    </source>
</evidence>
<evidence type="ECO:0000313" key="13">
    <source>
        <dbReference type="Proteomes" id="UP000247498"/>
    </source>
</evidence>
<evidence type="ECO:0000256" key="9">
    <source>
        <dbReference type="PROSITE-ProRule" id="PRU00282"/>
    </source>
</evidence>
<dbReference type="Gene3D" id="1.50.40.10">
    <property type="entry name" value="Mitochondrial carrier domain"/>
    <property type="match status" value="1"/>
</dbReference>
<dbReference type="OrthoDB" id="14252at2759"/>
<keyword evidence="8 9" id="KW-0472">Membrane</keyword>
<dbReference type="InterPro" id="IPR050567">
    <property type="entry name" value="Mitochondrial_Carrier"/>
</dbReference>
<dbReference type="InterPro" id="IPR018108">
    <property type="entry name" value="MCP_transmembrane"/>
</dbReference>
<feature type="repeat" description="Solcar" evidence="9">
    <location>
        <begin position="131"/>
        <end position="225"/>
    </location>
</feature>
<sequence>MYADQKASALQQPREMAKQQPSSAGAPKSSALQLAKDVFAGTCGGISVTLVGHPFDTLKVRLQTQPMDKPIYSGVIDCARKTVQWEGLGGLYKGVASPLAGQMFFRASLFGAFGSSKRWLATNADGSARPLQTADFYKAGAMTGFVAAFTEGPIDFYKSQIQVQIIRSKTNPDYKAPYTTVSACVRATLRENGARGPFQGLGATLLRNTPANAVYLGTFEVLKRAAAERMGTAPTELPAWAVLSSAGLGGIAYWVVIFPVDCIKSAMQTDTITRSQRKYTDIPTTAKLLWAEGGVRRFYKGFTPCIIRAAPANAAMLFTVDRVTAALSSK</sequence>
<evidence type="ECO:0000256" key="5">
    <source>
        <dbReference type="ARBA" id="ARBA00022737"/>
    </source>
</evidence>
<evidence type="ECO:0000256" key="6">
    <source>
        <dbReference type="ARBA" id="ARBA00022989"/>
    </source>
</evidence>
<comment type="caution">
    <text evidence="12">The sequence shown here is derived from an EMBL/GenBank/DDBJ whole genome shotgun (WGS) entry which is preliminary data.</text>
</comment>
<dbReference type="GO" id="GO:0031966">
    <property type="term" value="C:mitochondrial membrane"/>
    <property type="evidence" value="ECO:0007669"/>
    <property type="project" value="UniProtKB-SubCell"/>
</dbReference>
<dbReference type="SUPFAM" id="SSF103506">
    <property type="entry name" value="Mitochondrial carrier"/>
    <property type="match status" value="1"/>
</dbReference>
<keyword evidence="4 9" id="KW-0812">Transmembrane</keyword>
<name>A0A2V0P3T1_9CHLO</name>
<evidence type="ECO:0000256" key="3">
    <source>
        <dbReference type="ARBA" id="ARBA00022448"/>
    </source>
</evidence>
<dbReference type="Proteomes" id="UP000247498">
    <property type="component" value="Unassembled WGS sequence"/>
</dbReference>
<evidence type="ECO:0000313" key="12">
    <source>
        <dbReference type="EMBL" id="GBF94516.1"/>
    </source>
</evidence>
<reference evidence="12 13" key="1">
    <citation type="journal article" date="2018" name="Sci. Rep.">
        <title>Raphidocelis subcapitata (=Pseudokirchneriella subcapitata) provides an insight into genome evolution and environmental adaptations in the Sphaeropleales.</title>
        <authorList>
            <person name="Suzuki S."/>
            <person name="Yamaguchi H."/>
            <person name="Nakajima N."/>
            <person name="Kawachi M."/>
        </authorList>
    </citation>
    <scope>NUCLEOTIDE SEQUENCE [LARGE SCALE GENOMIC DNA]</scope>
    <source>
        <strain evidence="12 13">NIES-35</strain>
    </source>
</reference>
<evidence type="ECO:0000256" key="8">
    <source>
        <dbReference type="ARBA" id="ARBA00023136"/>
    </source>
</evidence>
<feature type="repeat" description="Solcar" evidence="9">
    <location>
        <begin position="32"/>
        <end position="119"/>
    </location>
</feature>
<dbReference type="STRING" id="307507.A0A2V0P3T1"/>
<dbReference type="AlphaFoldDB" id="A0A2V0P3T1"/>